<gene>
    <name evidence="1" type="ORF">JYU34_022052</name>
</gene>
<dbReference type="Proteomes" id="UP000823941">
    <property type="component" value="Chromosome 31"/>
</dbReference>
<reference evidence="1 2" key="1">
    <citation type="submission" date="2021-06" db="EMBL/GenBank/DDBJ databases">
        <title>A haploid diamondback moth (Plutella xylostella L.) genome assembly resolves 31 chromosomes and identifies a diamide resistance mutation.</title>
        <authorList>
            <person name="Ward C.M."/>
            <person name="Perry K.D."/>
            <person name="Baker G."/>
            <person name="Powis K."/>
            <person name="Heckel D.G."/>
            <person name="Baxter S.W."/>
        </authorList>
    </citation>
    <scope>NUCLEOTIDE SEQUENCE [LARGE SCALE GENOMIC DNA]</scope>
    <source>
        <strain evidence="1 2">LV</strain>
        <tissue evidence="1">Single pupa</tissue>
    </source>
</reference>
<organism evidence="1 2">
    <name type="scientific">Plutella xylostella</name>
    <name type="common">Diamondback moth</name>
    <name type="synonym">Plutella maculipennis</name>
    <dbReference type="NCBI Taxonomy" id="51655"/>
    <lineage>
        <taxon>Eukaryota</taxon>
        <taxon>Metazoa</taxon>
        <taxon>Ecdysozoa</taxon>
        <taxon>Arthropoda</taxon>
        <taxon>Hexapoda</taxon>
        <taxon>Insecta</taxon>
        <taxon>Pterygota</taxon>
        <taxon>Neoptera</taxon>
        <taxon>Endopterygota</taxon>
        <taxon>Lepidoptera</taxon>
        <taxon>Glossata</taxon>
        <taxon>Ditrysia</taxon>
        <taxon>Yponomeutoidea</taxon>
        <taxon>Plutellidae</taxon>
        <taxon>Plutella</taxon>
    </lineage>
</organism>
<comment type="caution">
    <text evidence="1">The sequence shown here is derived from an EMBL/GenBank/DDBJ whole genome shotgun (WGS) entry which is preliminary data.</text>
</comment>
<protein>
    <submittedName>
        <fullName evidence="1">Uncharacterized protein</fullName>
    </submittedName>
</protein>
<accession>A0ABQ7PQ54</accession>
<proteinExistence type="predicted"/>
<keyword evidence="2" id="KW-1185">Reference proteome</keyword>
<sequence>MNNPIHTCHILPLLSTTCVIRPHRNHNATTSQRQRRHAAAAPRQPVFHINCTRRRGYHIAMTATTQPHRHFVAATTQLQKAAVTQFTRNHSLTTFCRCDVVWLWYV</sequence>
<evidence type="ECO:0000313" key="1">
    <source>
        <dbReference type="EMBL" id="KAG7295107.1"/>
    </source>
</evidence>
<name>A0ABQ7PQ54_PLUXY</name>
<dbReference type="EMBL" id="JAHIBW010000031">
    <property type="protein sequence ID" value="KAG7295107.1"/>
    <property type="molecule type" value="Genomic_DNA"/>
</dbReference>
<evidence type="ECO:0000313" key="2">
    <source>
        <dbReference type="Proteomes" id="UP000823941"/>
    </source>
</evidence>